<organism evidence="1">
    <name type="scientific">termite gut metagenome</name>
    <dbReference type="NCBI Taxonomy" id="433724"/>
    <lineage>
        <taxon>unclassified sequences</taxon>
        <taxon>metagenomes</taxon>
        <taxon>organismal metagenomes</taxon>
    </lineage>
</organism>
<name>A0A5J4QAR6_9ZZZZ</name>
<protein>
    <submittedName>
        <fullName evidence="1">Uncharacterized protein</fullName>
    </submittedName>
</protein>
<gene>
    <name evidence="1" type="ORF">EZS27_031844</name>
</gene>
<reference evidence="1" key="1">
    <citation type="submission" date="2019-03" db="EMBL/GenBank/DDBJ databases">
        <title>Single cell metagenomics reveals metabolic interactions within the superorganism composed of flagellate Streblomastix strix and complex community of Bacteroidetes bacteria on its surface.</title>
        <authorList>
            <person name="Treitli S.C."/>
            <person name="Kolisko M."/>
            <person name="Husnik F."/>
            <person name="Keeling P."/>
            <person name="Hampl V."/>
        </authorList>
    </citation>
    <scope>NUCLEOTIDE SEQUENCE</scope>
    <source>
        <strain evidence="1">STM</strain>
    </source>
</reference>
<comment type="caution">
    <text evidence="1">The sequence shown here is derived from an EMBL/GenBank/DDBJ whole genome shotgun (WGS) entry which is preliminary data.</text>
</comment>
<sequence length="77" mass="9060">MYTNFDKMLDICKHLRKEFTNERGNIPRRGVVPRFSDLEVIALSLTTEALSKDSENLLFIKLSTDYKDDFPHLISRR</sequence>
<dbReference type="AlphaFoldDB" id="A0A5J4QAR6"/>
<proteinExistence type="predicted"/>
<evidence type="ECO:0000313" key="1">
    <source>
        <dbReference type="EMBL" id="KAA6318100.1"/>
    </source>
</evidence>
<dbReference type="EMBL" id="SNRY01004302">
    <property type="protein sequence ID" value="KAA6318100.1"/>
    <property type="molecule type" value="Genomic_DNA"/>
</dbReference>
<accession>A0A5J4QAR6</accession>